<sequence>MASTAANHAPMGAVATLRVVEFFENIRNAFIQWNQARVTRNILLGMSADRLEDIGVTRSDIG</sequence>
<proteinExistence type="predicted"/>
<dbReference type="Proteomes" id="UP000306575">
    <property type="component" value="Unassembled WGS sequence"/>
</dbReference>
<keyword evidence="3" id="KW-1185">Reference proteome</keyword>
<dbReference type="EMBL" id="SULI01000013">
    <property type="protein sequence ID" value="TKZ19345.1"/>
    <property type="molecule type" value="Genomic_DNA"/>
</dbReference>
<organism evidence="2 3">
    <name type="scientific">Shimia litoralis</name>
    <dbReference type="NCBI Taxonomy" id="420403"/>
    <lineage>
        <taxon>Bacteria</taxon>
        <taxon>Pseudomonadati</taxon>
        <taxon>Pseudomonadota</taxon>
        <taxon>Alphaproteobacteria</taxon>
        <taxon>Rhodobacterales</taxon>
        <taxon>Roseobacteraceae</taxon>
    </lineage>
</organism>
<name>A0A4U7N151_9RHOB</name>
<protein>
    <submittedName>
        <fullName evidence="2">DUF1127 domain-containing protein</fullName>
    </submittedName>
</protein>
<evidence type="ECO:0000313" key="3">
    <source>
        <dbReference type="Proteomes" id="UP000306575"/>
    </source>
</evidence>
<feature type="domain" description="YjiS-like" evidence="1">
    <location>
        <begin position="27"/>
        <end position="61"/>
    </location>
</feature>
<dbReference type="RefSeq" id="WP_138016529.1">
    <property type="nucleotide sequence ID" value="NZ_SULI01000013.1"/>
</dbReference>
<dbReference type="Pfam" id="PF06568">
    <property type="entry name" value="YjiS-like"/>
    <property type="match status" value="1"/>
</dbReference>
<evidence type="ECO:0000313" key="2">
    <source>
        <dbReference type="EMBL" id="TKZ19345.1"/>
    </source>
</evidence>
<reference evidence="2 3" key="1">
    <citation type="submission" date="2019-04" db="EMBL/GenBank/DDBJ databases">
        <title>Genome sequence of Pelagicola litoralis CL-ES2.</title>
        <authorList>
            <person name="Cao J."/>
        </authorList>
    </citation>
    <scope>NUCLEOTIDE SEQUENCE [LARGE SCALE GENOMIC DNA]</scope>
    <source>
        <strain evidence="2 3">CL-ES2</strain>
    </source>
</reference>
<dbReference type="InterPro" id="IPR009506">
    <property type="entry name" value="YjiS-like"/>
</dbReference>
<evidence type="ECO:0000259" key="1">
    <source>
        <dbReference type="Pfam" id="PF06568"/>
    </source>
</evidence>
<dbReference type="AlphaFoldDB" id="A0A4U7N151"/>
<gene>
    <name evidence="2" type="ORF">FAP39_11395</name>
</gene>
<dbReference type="OrthoDB" id="8116725at2"/>
<comment type="caution">
    <text evidence="2">The sequence shown here is derived from an EMBL/GenBank/DDBJ whole genome shotgun (WGS) entry which is preliminary data.</text>
</comment>
<accession>A0A4U7N151</accession>